<organism evidence="7">
    <name type="scientific">Fusarium clavum</name>
    <dbReference type="NCBI Taxonomy" id="2594811"/>
    <lineage>
        <taxon>Eukaryota</taxon>
        <taxon>Fungi</taxon>
        <taxon>Dikarya</taxon>
        <taxon>Ascomycota</taxon>
        <taxon>Pezizomycotina</taxon>
        <taxon>Sordariomycetes</taxon>
        <taxon>Hypocreomycetidae</taxon>
        <taxon>Hypocreales</taxon>
        <taxon>Nectriaceae</taxon>
        <taxon>Fusarium</taxon>
        <taxon>Fusarium incarnatum-equiseti species complex</taxon>
    </lineage>
</organism>
<dbReference type="AlphaFoldDB" id="A0A090MEH6"/>
<comment type="subcellular location">
    <subcellularLocation>
        <location evidence="1">Membrane</location>
        <topology evidence="1">Multi-pass membrane protein</topology>
    </subcellularLocation>
</comment>
<evidence type="ECO:0000256" key="4">
    <source>
        <dbReference type="SAM" id="MobiDB-lite"/>
    </source>
</evidence>
<feature type="domain" description="Major facilitator superfamily (MFS) profile" evidence="6">
    <location>
        <begin position="237"/>
        <end position="457"/>
    </location>
</feature>
<keyword evidence="5" id="KW-1133">Transmembrane helix</keyword>
<comment type="similarity">
    <text evidence="2">Belongs to the major facilitator superfamily. Monocarboxylate porter (TC 2.A.1.13) family.</text>
</comment>
<feature type="transmembrane region" description="Helical" evidence="5">
    <location>
        <begin position="301"/>
        <end position="322"/>
    </location>
</feature>
<dbReference type="InterPro" id="IPR020846">
    <property type="entry name" value="MFS_dom"/>
</dbReference>
<evidence type="ECO:0000256" key="5">
    <source>
        <dbReference type="SAM" id="Phobius"/>
    </source>
</evidence>
<feature type="transmembrane region" description="Helical" evidence="5">
    <location>
        <begin position="363"/>
        <end position="385"/>
    </location>
</feature>
<evidence type="ECO:0000256" key="3">
    <source>
        <dbReference type="ARBA" id="ARBA00023180"/>
    </source>
</evidence>
<feature type="transmembrane region" description="Helical" evidence="5">
    <location>
        <begin position="238"/>
        <end position="263"/>
    </location>
</feature>
<dbReference type="PANTHER" id="PTHR11360">
    <property type="entry name" value="MONOCARBOXYLATE TRANSPORTER"/>
    <property type="match status" value="1"/>
</dbReference>
<evidence type="ECO:0000256" key="1">
    <source>
        <dbReference type="ARBA" id="ARBA00004141"/>
    </source>
</evidence>
<dbReference type="InterPro" id="IPR011701">
    <property type="entry name" value="MFS"/>
</dbReference>
<evidence type="ECO:0000259" key="6">
    <source>
        <dbReference type="PROSITE" id="PS50850"/>
    </source>
</evidence>
<feature type="transmembrane region" description="Helical" evidence="5">
    <location>
        <begin position="131"/>
        <end position="151"/>
    </location>
</feature>
<feature type="transmembrane region" description="Helical" evidence="5">
    <location>
        <begin position="107"/>
        <end position="125"/>
    </location>
</feature>
<proteinExistence type="inferred from homology"/>
<feature type="transmembrane region" description="Helical" evidence="5">
    <location>
        <begin position="75"/>
        <end position="95"/>
    </location>
</feature>
<name>A0A090MEH6_9HYPO</name>
<dbReference type="InterPro" id="IPR036259">
    <property type="entry name" value="MFS_trans_sf"/>
</dbReference>
<keyword evidence="3" id="KW-0325">Glycoprotein</keyword>
<feature type="transmembrane region" description="Helical" evidence="5">
    <location>
        <begin position="163"/>
        <end position="183"/>
    </location>
</feature>
<dbReference type="CDD" id="cd17352">
    <property type="entry name" value="MFS_MCT_SLC16"/>
    <property type="match status" value="1"/>
</dbReference>
<feature type="transmembrane region" description="Helical" evidence="5">
    <location>
        <begin position="328"/>
        <end position="351"/>
    </location>
</feature>
<dbReference type="Gene3D" id="1.20.1250.20">
    <property type="entry name" value="MFS general substrate transporter like domains"/>
    <property type="match status" value="2"/>
</dbReference>
<protein>
    <submittedName>
        <fullName evidence="7">WGS project CBMI000000000 data, contig CS3069_c004205</fullName>
    </submittedName>
</protein>
<evidence type="ECO:0000256" key="2">
    <source>
        <dbReference type="ARBA" id="ARBA00006727"/>
    </source>
</evidence>
<dbReference type="GO" id="GO:0016020">
    <property type="term" value="C:membrane"/>
    <property type="evidence" value="ECO:0007669"/>
    <property type="project" value="UniProtKB-SubCell"/>
</dbReference>
<feature type="region of interest" description="Disordered" evidence="4">
    <location>
        <begin position="1"/>
        <end position="30"/>
    </location>
</feature>
<dbReference type="EMBL" id="HG320730">
    <property type="protein sequence ID" value="CEG05951.1"/>
    <property type="molecule type" value="Genomic_DNA"/>
</dbReference>
<dbReference type="InterPro" id="IPR050327">
    <property type="entry name" value="Proton-linked_MCT"/>
</dbReference>
<dbReference type="EMBL" id="CBMI010004203">
    <property type="protein sequence ID" value="CEG05499.1"/>
    <property type="molecule type" value="Genomic_DNA"/>
</dbReference>
<dbReference type="SUPFAM" id="SSF103473">
    <property type="entry name" value="MFS general substrate transporter"/>
    <property type="match status" value="1"/>
</dbReference>
<keyword evidence="5" id="KW-0472">Membrane</keyword>
<accession>A0A090MEH6</accession>
<feature type="transmembrane region" description="Helical" evidence="5">
    <location>
        <begin position="391"/>
        <end position="412"/>
    </location>
</feature>
<dbReference type="PROSITE" id="PS50850">
    <property type="entry name" value="MFS"/>
    <property type="match status" value="1"/>
</dbReference>
<keyword evidence="5" id="KW-0812">Transmembrane</keyword>
<dbReference type="GO" id="GO:0022857">
    <property type="term" value="F:transmembrane transporter activity"/>
    <property type="evidence" value="ECO:0007669"/>
    <property type="project" value="InterPro"/>
</dbReference>
<gene>
    <name evidence="7" type="ORF">BN850_0118270</name>
</gene>
<dbReference type="PANTHER" id="PTHR11360:SF315">
    <property type="entry name" value="TRANSPORTER MCH2-RELATED"/>
    <property type="match status" value="1"/>
</dbReference>
<dbReference type="Pfam" id="PF07690">
    <property type="entry name" value="MFS_1"/>
    <property type="match status" value="1"/>
</dbReference>
<feature type="transmembrane region" description="Helical" evidence="5">
    <location>
        <begin position="275"/>
        <end position="294"/>
    </location>
</feature>
<evidence type="ECO:0000313" key="7">
    <source>
        <dbReference type="EMBL" id="CEG05499.1"/>
    </source>
</evidence>
<feature type="transmembrane region" description="Helical" evidence="5">
    <location>
        <begin position="195"/>
        <end position="217"/>
    </location>
</feature>
<reference evidence="7" key="1">
    <citation type="submission" date="2013-05" db="EMBL/GenBank/DDBJ databases">
        <title>Draft genome sequences of six wheat associated Fusarium spp. isolates.</title>
        <authorList>
            <person name="Moolhuijzen P.M."/>
            <person name="Manners J.M."/>
            <person name="Wilcox S."/>
            <person name="Bellgard M.I."/>
            <person name="Gardiner D.M."/>
        </authorList>
    </citation>
    <scope>NUCLEOTIDE SEQUENCE</scope>
    <source>
        <strain evidence="7">CS3069</strain>
    </source>
</reference>
<sequence length="457" mass="49224">MHMNDKVLGSSPTDPDLEHRQNSPTSEKAPDGGYGWVVTISVAIVNGHSWGINAAYSVFLAHFVKENTFPGTTPLMYAIAGSLSVGVTMLISPFVTITARVLGTRPTMLIGAVVQSVSLVCASLSTEVWQLFLSQGVLFGIGMGLLFLPSYGIISQWFMRRRALANGIAIAGAGLGGLTYSLATGEIIRSMGLDWAYRILAIVSAVTNITCTLLIRTRYTSQATRLAFDIKLLQKPEYLLVLSYGAFSTLGYFVLIFTLANYANVIGLQSSQASMIPAFFMFGQAIGRPCIGWLSDRYGRINLTFIMSFITGILTFTIWINAKSFGVLLTYALVGGLTAGVFWVNISPVLVETMGLTKLASALSCLWVAMAAPSTFSAPIALVIYTGTGSYLGAQLFTGFMYIASSLCVLVLRRWMINSRTKDDIGSNTGTSSAEDKEGVPETSAGWAVKRVRLEIV</sequence>